<sequence>MRHFIRILAILFISMGIVSCNDDDDPAPNPNVTFTATLNGASEVPANTSTATGTATLTYNTMTKIFTITVNHTISAPTNGHIHKGAVGVSGPPVFPFATFTSPINYTSTALDAGQEADLYAGLYYVNIHTAAFTGGEIRGQLTKQTSSGGGGGGY</sequence>
<reference evidence="4" key="1">
    <citation type="submission" date="2016-11" db="EMBL/GenBank/DDBJ databases">
        <authorList>
            <person name="Varghese N."/>
            <person name="Submissions S."/>
        </authorList>
    </citation>
    <scope>NUCLEOTIDE SEQUENCE [LARGE SCALE GENOMIC DNA]</scope>
    <source>
        <strain evidence="4">DSM 19978</strain>
    </source>
</reference>
<evidence type="ECO:0000313" key="4">
    <source>
        <dbReference type="Proteomes" id="UP000184516"/>
    </source>
</evidence>
<feature type="chain" id="PRO_5013336426" evidence="1">
    <location>
        <begin position="21"/>
        <end position="155"/>
    </location>
</feature>
<dbReference type="Pfam" id="PF07452">
    <property type="entry name" value="CHRD"/>
    <property type="match status" value="1"/>
</dbReference>
<dbReference type="STRING" id="468056.SAMN05443549_10246"/>
<evidence type="ECO:0000259" key="2">
    <source>
        <dbReference type="SMART" id="SM00754"/>
    </source>
</evidence>
<evidence type="ECO:0000256" key="1">
    <source>
        <dbReference type="SAM" id="SignalP"/>
    </source>
</evidence>
<gene>
    <name evidence="3" type="ORF">SAMN05443549_10246</name>
</gene>
<dbReference type="Proteomes" id="UP000184516">
    <property type="component" value="Unassembled WGS sequence"/>
</dbReference>
<protein>
    <submittedName>
        <fullName evidence="3">CHRD domain-containing protein</fullName>
    </submittedName>
</protein>
<accession>A0A1M5H2B6</accession>
<dbReference type="EMBL" id="FQWB01000002">
    <property type="protein sequence ID" value="SHG10074.1"/>
    <property type="molecule type" value="Genomic_DNA"/>
</dbReference>
<feature type="domain" description="CHRD" evidence="2">
    <location>
        <begin position="32"/>
        <end position="144"/>
    </location>
</feature>
<evidence type="ECO:0000313" key="3">
    <source>
        <dbReference type="EMBL" id="SHG10074.1"/>
    </source>
</evidence>
<dbReference type="PROSITE" id="PS51257">
    <property type="entry name" value="PROKAR_LIPOPROTEIN"/>
    <property type="match status" value="1"/>
</dbReference>
<feature type="signal peptide" evidence="1">
    <location>
        <begin position="1"/>
        <end position="20"/>
    </location>
</feature>
<dbReference type="OrthoDB" id="571052at2"/>
<keyword evidence="4" id="KW-1185">Reference proteome</keyword>
<organism evidence="3 4">
    <name type="scientific">Flavobacterium fluvii</name>
    <dbReference type="NCBI Taxonomy" id="468056"/>
    <lineage>
        <taxon>Bacteria</taxon>
        <taxon>Pseudomonadati</taxon>
        <taxon>Bacteroidota</taxon>
        <taxon>Flavobacteriia</taxon>
        <taxon>Flavobacteriales</taxon>
        <taxon>Flavobacteriaceae</taxon>
        <taxon>Flavobacterium</taxon>
    </lineage>
</organism>
<dbReference type="SMART" id="SM00754">
    <property type="entry name" value="CHRD"/>
    <property type="match status" value="1"/>
</dbReference>
<proteinExistence type="predicted"/>
<name>A0A1M5H2B6_9FLAO</name>
<dbReference type="InterPro" id="IPR010895">
    <property type="entry name" value="CHRD"/>
</dbReference>
<dbReference type="RefSeq" id="WP_073368857.1">
    <property type="nucleotide sequence ID" value="NZ_FQWB01000002.1"/>
</dbReference>
<dbReference type="AlphaFoldDB" id="A0A1M5H2B6"/>
<keyword evidence="1" id="KW-0732">Signal</keyword>